<dbReference type="Proteomes" id="UP000002368">
    <property type="component" value="Chromosome"/>
</dbReference>
<sequence length="550" mass="62086">MSRFLLAAEADKIQDLLFRSSHLREVVGGSQLLVRFCEKVPKYLLPRYGGDPDRDVIIHDGGSFRILFDERAQAEAFGEELAEAYRLVTGGSLTVAEPVEAPDGAFGSSAFLANEALRKAKRWRQGWHSPEQMPYLAFCASCGIGLAVAYQAYHPNEEQYLCSSCQNKYAERARGFKDFLEPFRREVVEGEPELEGAGWPGYEKPGDGSQNGPNGPDDILENIAAYDPRQYVAYLLADGNDMGTVFSKCVEIEQMRELSKGLGRVIRRALAIPTKELMKTTQRENGQNLSIPVWPLIMGGDDLFALIPAPWALDFARRFCEVYESEMAALLKDIGLADEVRPSVSTAVVICKSKHPYSHAHEIGDARLKEAKRLGKQLTLCEKQPKTGPRSTVNFEVVLGGRLADTVDSGEYRSTLRPYFATSGGPEESALSITRLLDLRRELRALPNRRLAELQQLFDHAPRLSEKDELNSWNRTLNRLLERIERFSEEAGRILRRLMEEPGDKWPGKPWRYVIRGSGHWYGHELPDLLEAWDFAFRVDKLRSEYEGED</sequence>
<dbReference type="Gene3D" id="3.30.70.270">
    <property type="match status" value="1"/>
</dbReference>
<evidence type="ECO:0000259" key="5">
    <source>
        <dbReference type="Pfam" id="PF22335"/>
    </source>
</evidence>
<feature type="coiled-coil region" evidence="3">
    <location>
        <begin position="470"/>
        <end position="497"/>
    </location>
</feature>
<feature type="region of interest" description="Disordered" evidence="4">
    <location>
        <begin position="191"/>
        <end position="218"/>
    </location>
</feature>
<gene>
    <name evidence="6" type="ordered locus">Btus_2248</name>
</gene>
<dbReference type="AlphaFoldDB" id="D5WRW8"/>
<name>D5WRW8_KYRT2</name>
<evidence type="ECO:0000313" key="7">
    <source>
        <dbReference type="Proteomes" id="UP000002368"/>
    </source>
</evidence>
<keyword evidence="7" id="KW-1185">Reference proteome</keyword>
<dbReference type="EMBL" id="CP002017">
    <property type="protein sequence ID" value="ADG06920.1"/>
    <property type="molecule type" value="Genomic_DNA"/>
</dbReference>
<dbReference type="GO" id="GO:0000166">
    <property type="term" value="F:nucleotide binding"/>
    <property type="evidence" value="ECO:0007669"/>
    <property type="project" value="UniProtKB-KW"/>
</dbReference>
<dbReference type="InterPro" id="IPR054767">
    <property type="entry name" value="Cas10-Cmr2_palm2"/>
</dbReference>
<dbReference type="RefSeq" id="WP_013076203.1">
    <property type="nucleotide sequence ID" value="NC_014098.1"/>
</dbReference>
<dbReference type="OrthoDB" id="442064at2"/>
<keyword evidence="3" id="KW-0175">Coiled coil</keyword>
<accession>D5WRW8</accession>
<dbReference type="KEGG" id="bts:Btus_2248"/>
<reference evidence="6 7" key="1">
    <citation type="journal article" date="2011" name="Stand. Genomic Sci.">
        <title>Complete genome sequence of the thermophilic, hydrogen-oxidizing Bacillus tusciae type strain (T2) and reclassification in the new genus, Kyrpidia gen. nov. as Kyrpidia tusciae comb. nov. and emendation of the family Alicyclobacillaceae da Costa and Rainey, 2010.</title>
        <authorList>
            <person name="Klenk H.P."/>
            <person name="Lapidus A."/>
            <person name="Chertkov O."/>
            <person name="Copeland A."/>
            <person name="Del Rio T.G."/>
            <person name="Nolan M."/>
            <person name="Lucas S."/>
            <person name="Chen F."/>
            <person name="Tice H."/>
            <person name="Cheng J.F."/>
            <person name="Han C."/>
            <person name="Bruce D."/>
            <person name="Goodwin L."/>
            <person name="Pitluck S."/>
            <person name="Pati A."/>
            <person name="Ivanova N."/>
            <person name="Mavromatis K."/>
            <person name="Daum C."/>
            <person name="Chen A."/>
            <person name="Palaniappan K."/>
            <person name="Chang Y.J."/>
            <person name="Land M."/>
            <person name="Hauser L."/>
            <person name="Jeffries C.D."/>
            <person name="Detter J.C."/>
            <person name="Rohde M."/>
            <person name="Abt B."/>
            <person name="Pukall R."/>
            <person name="Goker M."/>
            <person name="Bristow J."/>
            <person name="Markowitz V."/>
            <person name="Hugenholtz P."/>
            <person name="Eisen J.A."/>
        </authorList>
    </citation>
    <scope>NUCLEOTIDE SEQUENCE [LARGE SCALE GENOMIC DNA]</scope>
    <source>
        <strain evidence="6 7">DSM 2912</strain>
    </source>
</reference>
<proteinExistence type="predicted"/>
<keyword evidence="1" id="KW-0547">Nucleotide-binding</keyword>
<protein>
    <recommendedName>
        <fullName evidence="5">Cas10/Cmr2 second palm domain-containing protein</fullName>
    </recommendedName>
</protein>
<keyword evidence="2" id="KW-0051">Antiviral defense</keyword>
<feature type="domain" description="Cas10/Cmr2 second palm" evidence="5">
    <location>
        <begin position="231"/>
        <end position="375"/>
    </location>
</feature>
<evidence type="ECO:0000256" key="3">
    <source>
        <dbReference type="SAM" id="Coils"/>
    </source>
</evidence>
<evidence type="ECO:0000256" key="4">
    <source>
        <dbReference type="SAM" id="MobiDB-lite"/>
    </source>
</evidence>
<evidence type="ECO:0000256" key="2">
    <source>
        <dbReference type="ARBA" id="ARBA00023118"/>
    </source>
</evidence>
<dbReference type="STRING" id="562970.Btus_2248"/>
<dbReference type="Pfam" id="PF22335">
    <property type="entry name" value="Cas10-Cmr2_palm2"/>
    <property type="match status" value="1"/>
</dbReference>
<dbReference type="HOGENOM" id="CLU_497585_0_0_9"/>
<evidence type="ECO:0000313" key="6">
    <source>
        <dbReference type="EMBL" id="ADG06920.1"/>
    </source>
</evidence>
<dbReference type="GO" id="GO:0051607">
    <property type="term" value="P:defense response to virus"/>
    <property type="evidence" value="ECO:0007669"/>
    <property type="project" value="UniProtKB-KW"/>
</dbReference>
<dbReference type="eggNOG" id="COG1353">
    <property type="taxonomic scope" value="Bacteria"/>
</dbReference>
<dbReference type="InterPro" id="IPR043128">
    <property type="entry name" value="Rev_trsase/Diguanyl_cyclase"/>
</dbReference>
<evidence type="ECO:0000256" key="1">
    <source>
        <dbReference type="ARBA" id="ARBA00022741"/>
    </source>
</evidence>
<organism evidence="6 7">
    <name type="scientific">Kyrpidia tusciae (strain DSM 2912 / NBRC 15312 / T2)</name>
    <name type="common">Bacillus tusciae</name>
    <dbReference type="NCBI Taxonomy" id="562970"/>
    <lineage>
        <taxon>Bacteria</taxon>
        <taxon>Bacillati</taxon>
        <taxon>Bacillota</taxon>
        <taxon>Bacilli</taxon>
        <taxon>Bacillales</taxon>
        <taxon>Alicyclobacillaceae</taxon>
        <taxon>Kyrpidia</taxon>
    </lineage>
</organism>